<dbReference type="PANTHER" id="PTHR20855">
    <property type="entry name" value="ADIPOR/PROGESTIN RECEPTOR-RELATED"/>
    <property type="match status" value="1"/>
</dbReference>
<keyword evidence="5 7" id="KW-0472">Membrane</keyword>
<feature type="transmembrane region" description="Helical" evidence="7">
    <location>
        <begin position="216"/>
        <end position="234"/>
    </location>
</feature>
<feature type="transmembrane region" description="Helical" evidence="7">
    <location>
        <begin position="254"/>
        <end position="274"/>
    </location>
</feature>
<dbReference type="AlphaFoldDB" id="A0A3M7MAU0"/>
<comment type="similarity">
    <text evidence="2">Belongs to the ADIPOR family.</text>
</comment>
<dbReference type="EMBL" id="KE747827">
    <property type="protein sequence ID" value="RMZ71626.1"/>
    <property type="molecule type" value="Genomic_DNA"/>
</dbReference>
<dbReference type="GO" id="GO:0038023">
    <property type="term" value="F:signaling receptor activity"/>
    <property type="evidence" value="ECO:0007669"/>
    <property type="project" value="TreeGrafter"/>
</dbReference>
<keyword evidence="6" id="KW-0862">Zinc</keyword>
<keyword evidence="4 7" id="KW-1133">Transmembrane helix</keyword>
<evidence type="ECO:0000313" key="9">
    <source>
        <dbReference type="Proteomes" id="UP000265663"/>
    </source>
</evidence>
<evidence type="ECO:0000256" key="1">
    <source>
        <dbReference type="ARBA" id="ARBA00004141"/>
    </source>
</evidence>
<proteinExistence type="inferred from homology"/>
<name>A0A3M7MAU0_9PLEO</name>
<dbReference type="Pfam" id="PF03006">
    <property type="entry name" value="HlyIII"/>
    <property type="match status" value="1"/>
</dbReference>
<protein>
    <submittedName>
        <fullName evidence="8">Adiponectin receptor</fullName>
    </submittedName>
</protein>
<gene>
    <name evidence="8" type="ORF">GMOD_00006762</name>
</gene>
<dbReference type="GO" id="GO:0006882">
    <property type="term" value="P:intracellular zinc ion homeostasis"/>
    <property type="evidence" value="ECO:0007669"/>
    <property type="project" value="TreeGrafter"/>
</dbReference>
<evidence type="ECO:0000256" key="7">
    <source>
        <dbReference type="SAM" id="Phobius"/>
    </source>
</evidence>
<feature type="transmembrane region" description="Helical" evidence="7">
    <location>
        <begin position="50"/>
        <end position="70"/>
    </location>
</feature>
<comment type="subcellular location">
    <subcellularLocation>
        <location evidence="1">Membrane</location>
        <topology evidence="1">Multi-pass membrane protein</topology>
    </subcellularLocation>
</comment>
<accession>A0A3M7MAU0</accession>
<dbReference type="PANTHER" id="PTHR20855:SF52">
    <property type="entry name" value="ADIPONECTIN RECEPTOR PROTEIN"/>
    <property type="match status" value="1"/>
</dbReference>
<evidence type="ECO:0000256" key="6">
    <source>
        <dbReference type="PIRSR" id="PIRSR604254-1"/>
    </source>
</evidence>
<feature type="transmembrane region" description="Helical" evidence="7">
    <location>
        <begin position="122"/>
        <end position="141"/>
    </location>
</feature>
<dbReference type="GO" id="GO:0046872">
    <property type="term" value="F:metal ion binding"/>
    <property type="evidence" value="ECO:0007669"/>
    <property type="project" value="UniProtKB-KW"/>
</dbReference>
<feature type="transmembrane region" description="Helical" evidence="7">
    <location>
        <begin position="90"/>
        <end position="110"/>
    </location>
</feature>
<feature type="transmembrane region" description="Helical" evidence="7">
    <location>
        <begin position="153"/>
        <end position="173"/>
    </location>
</feature>
<keyword evidence="9" id="KW-1185">Reference proteome</keyword>
<evidence type="ECO:0000256" key="4">
    <source>
        <dbReference type="ARBA" id="ARBA00022989"/>
    </source>
</evidence>
<feature type="transmembrane region" description="Helical" evidence="7">
    <location>
        <begin position="180"/>
        <end position="204"/>
    </location>
</feature>
<evidence type="ECO:0000256" key="5">
    <source>
        <dbReference type="ARBA" id="ARBA00023136"/>
    </source>
</evidence>
<dbReference type="Proteomes" id="UP000265663">
    <property type="component" value="Unassembled WGS sequence"/>
</dbReference>
<keyword evidence="8" id="KW-0675">Receptor</keyword>
<dbReference type="GO" id="GO:0016020">
    <property type="term" value="C:membrane"/>
    <property type="evidence" value="ECO:0007669"/>
    <property type="project" value="UniProtKB-SubCell"/>
</dbReference>
<keyword evidence="6" id="KW-0479">Metal-binding</keyword>
<sequence>MPGTPYKLQTSNQVPSWYAHNSYILTGYRPVTKSIPLCIRSLAYPHNETVNIYSHLIPAITALLCSYSFGKYFNLQFPHASWADELVFRIYLTTSVICFGTSAAYHTLLCHSQGYASLCVRLDFLAIALQIVGSFIPGIYFGFYCEPHLQKRYWTMIITLGALAMIAVVHPSLQDRKWRYLRLSTFVATGLSAFAPIIHGASMFPYRQLDEQTGLRYYYVEGVLVLAGVAFYAMHFPECSKPKKYDILGASHQIFHCCIVLSALVHFYGIMTAFEWNYENQRCKWT</sequence>
<keyword evidence="3 7" id="KW-0812">Transmembrane</keyword>
<feature type="binding site" evidence="6">
    <location>
        <position position="256"/>
    </location>
    <ligand>
        <name>Zn(2+)</name>
        <dbReference type="ChEBI" id="CHEBI:29105"/>
    </ligand>
</feature>
<evidence type="ECO:0000256" key="2">
    <source>
        <dbReference type="ARBA" id="ARBA00007018"/>
    </source>
</evidence>
<evidence type="ECO:0000313" key="8">
    <source>
        <dbReference type="EMBL" id="RMZ71626.1"/>
    </source>
</evidence>
<feature type="binding site" evidence="6">
    <location>
        <position position="106"/>
    </location>
    <ligand>
        <name>Zn(2+)</name>
        <dbReference type="ChEBI" id="CHEBI:29105"/>
    </ligand>
</feature>
<feature type="binding site" evidence="6">
    <location>
        <position position="252"/>
    </location>
    <ligand>
        <name>Zn(2+)</name>
        <dbReference type="ChEBI" id="CHEBI:29105"/>
    </ligand>
</feature>
<dbReference type="OrthoDB" id="529367at2759"/>
<evidence type="ECO:0000256" key="3">
    <source>
        <dbReference type="ARBA" id="ARBA00022692"/>
    </source>
</evidence>
<organism evidence="8 9">
    <name type="scientific">Pyrenophora seminiperda CCB06</name>
    <dbReference type="NCBI Taxonomy" id="1302712"/>
    <lineage>
        <taxon>Eukaryota</taxon>
        <taxon>Fungi</taxon>
        <taxon>Dikarya</taxon>
        <taxon>Ascomycota</taxon>
        <taxon>Pezizomycotina</taxon>
        <taxon>Dothideomycetes</taxon>
        <taxon>Pleosporomycetidae</taxon>
        <taxon>Pleosporales</taxon>
        <taxon>Pleosporineae</taxon>
        <taxon>Pleosporaceae</taxon>
        <taxon>Pyrenophora</taxon>
    </lineage>
</organism>
<dbReference type="InterPro" id="IPR004254">
    <property type="entry name" value="AdipoR/HlyIII-related"/>
</dbReference>
<reference evidence="8 9" key="1">
    <citation type="journal article" date="2014" name="PLoS ONE">
        <title>De novo Genome Assembly of the Fungal Plant Pathogen Pyrenophora semeniperda.</title>
        <authorList>
            <person name="Soliai M.M."/>
            <person name="Meyer S.E."/>
            <person name="Udall J.A."/>
            <person name="Elzinga D.E."/>
            <person name="Hermansen R.A."/>
            <person name="Bodily P.M."/>
            <person name="Hart A.A."/>
            <person name="Coleman C.E."/>
        </authorList>
    </citation>
    <scope>NUCLEOTIDE SEQUENCE [LARGE SCALE GENOMIC DNA]</scope>
    <source>
        <strain evidence="8 9">CCB06</strain>
        <tissue evidence="8">Mycelium</tissue>
    </source>
</reference>